<dbReference type="RefSeq" id="WP_111739119.1">
    <property type="nucleotide sequence ID" value="NZ_LR698987.1"/>
</dbReference>
<dbReference type="Pfam" id="PF02962">
    <property type="entry name" value="CHMI"/>
    <property type="match status" value="1"/>
</dbReference>
<proteinExistence type="predicted"/>
<evidence type="ECO:0000313" key="2">
    <source>
        <dbReference type="Proteomes" id="UP000249005"/>
    </source>
</evidence>
<dbReference type="Gene3D" id="3.30.429.10">
    <property type="entry name" value="Macrophage Migration Inhibitory Factor"/>
    <property type="match status" value="1"/>
</dbReference>
<dbReference type="PANTHER" id="PTHR37950">
    <property type="entry name" value="4-HYDROXYPHENYLACETATE CATABOLISM PROTEIN"/>
    <property type="match status" value="1"/>
</dbReference>
<keyword evidence="1" id="KW-0413">Isomerase</keyword>
<dbReference type="InterPro" id="IPR014347">
    <property type="entry name" value="Tautomerase/MIF_sf"/>
</dbReference>
<gene>
    <name evidence="1" type="ORF">NCTC12151_00468</name>
</gene>
<dbReference type="Proteomes" id="UP000249005">
    <property type="component" value="Chromosome 1"/>
</dbReference>
<dbReference type="InterPro" id="IPR004220">
    <property type="entry name" value="5-COMe_2-OHmuconate_Isoase"/>
</dbReference>
<keyword evidence="2" id="KW-1185">Reference proteome</keyword>
<evidence type="ECO:0000313" key="1">
    <source>
        <dbReference type="EMBL" id="SQI35627.1"/>
    </source>
</evidence>
<reference evidence="1 2" key="1">
    <citation type="submission" date="2018-06" db="EMBL/GenBank/DDBJ databases">
        <authorList>
            <consortium name="Pathogen Informatics"/>
            <person name="Doyle S."/>
        </authorList>
    </citation>
    <scope>NUCLEOTIDE SEQUENCE [LARGE SCALE GENOMIC DNA]</scope>
    <source>
        <strain evidence="1 2">NCTC12151</strain>
    </source>
</reference>
<accession>A0A2X4U6Y9</accession>
<dbReference type="OrthoDB" id="9814215at2"/>
<dbReference type="GO" id="GO:0008704">
    <property type="term" value="F:5-carboxymethyl-2-hydroxymuconate delta-isomerase activity"/>
    <property type="evidence" value="ECO:0007669"/>
    <property type="project" value="InterPro"/>
</dbReference>
<sequence length="121" mass="13210">MPNIHVTYTPNLPGKEKLEKFALQIHSLVSPVIASDAENFKTYLVPAPHTVIGLGKQDKAVIHVDFRMFAGRSEAVKQEVAKIILASAKSLFTSANGVKTEISVEVGNLDNDNYHKIVINA</sequence>
<dbReference type="PANTHER" id="PTHR37950:SF1">
    <property type="entry name" value="4-HYDROXYPHENYLACETATE CATABOLISM PROTEIN"/>
    <property type="match status" value="1"/>
</dbReference>
<dbReference type="KEGG" id="lri:NCTC12151_00468"/>
<name>A0A2X4U6Y9_9GAMM</name>
<organism evidence="1 2">
    <name type="scientific">Leminorella richardii</name>
    <dbReference type="NCBI Taxonomy" id="158841"/>
    <lineage>
        <taxon>Bacteria</taxon>
        <taxon>Pseudomonadati</taxon>
        <taxon>Pseudomonadota</taxon>
        <taxon>Gammaproteobacteria</taxon>
        <taxon>Enterobacterales</taxon>
        <taxon>Budviciaceae</taxon>
        <taxon>Leminorella</taxon>
    </lineage>
</organism>
<protein>
    <submittedName>
        <fullName evidence="1">5-carboxymethyl-2-hydroxymuconate isomerase</fullName>
    </submittedName>
</protein>
<dbReference type="EMBL" id="LS483470">
    <property type="protein sequence ID" value="SQI35627.1"/>
    <property type="molecule type" value="Genomic_DNA"/>
</dbReference>
<dbReference type="SUPFAM" id="SSF55331">
    <property type="entry name" value="Tautomerase/MIF"/>
    <property type="match status" value="1"/>
</dbReference>
<dbReference type="AlphaFoldDB" id="A0A2X4U6Y9"/>